<accession>A0ABW5DZP2</accession>
<evidence type="ECO:0000256" key="4">
    <source>
        <dbReference type="ARBA" id="ARBA00023136"/>
    </source>
</evidence>
<comment type="caution">
    <text evidence="7">The sequence shown here is derived from an EMBL/GenBank/DDBJ whole genome shotgun (WGS) entry which is preliminary data.</text>
</comment>
<keyword evidence="5" id="KW-0811">Translocation</keyword>
<name>A0ABW5DZP2_9BACT</name>
<comment type="subunit">
    <text evidence="5">Forms a complex with TatA.</text>
</comment>
<dbReference type="NCBIfam" id="TIGR00945">
    <property type="entry name" value="tatC"/>
    <property type="match status" value="1"/>
</dbReference>
<feature type="transmembrane region" description="Helical" evidence="5">
    <location>
        <begin position="226"/>
        <end position="248"/>
    </location>
</feature>
<feature type="compositionally biased region" description="Basic and acidic residues" evidence="6">
    <location>
        <begin position="520"/>
        <end position="532"/>
    </location>
</feature>
<dbReference type="HAMAP" id="MF_00902">
    <property type="entry name" value="TatC"/>
    <property type="match status" value="1"/>
</dbReference>
<feature type="transmembrane region" description="Helical" evidence="5">
    <location>
        <begin position="311"/>
        <end position="327"/>
    </location>
</feature>
<evidence type="ECO:0000256" key="1">
    <source>
        <dbReference type="ARBA" id="ARBA00004141"/>
    </source>
</evidence>
<evidence type="ECO:0000256" key="2">
    <source>
        <dbReference type="ARBA" id="ARBA00022692"/>
    </source>
</evidence>
<keyword evidence="4 5" id="KW-0472">Membrane</keyword>
<feature type="region of interest" description="Disordered" evidence="6">
    <location>
        <begin position="402"/>
        <end position="433"/>
    </location>
</feature>
<dbReference type="RefSeq" id="WP_377095198.1">
    <property type="nucleotide sequence ID" value="NZ_JBHSJM010000001.1"/>
</dbReference>
<feature type="transmembrane region" description="Helical" evidence="5">
    <location>
        <begin position="193"/>
        <end position="214"/>
    </location>
</feature>
<dbReference type="EMBL" id="JBHUJC010000013">
    <property type="protein sequence ID" value="MFD2275811.1"/>
    <property type="molecule type" value="Genomic_DNA"/>
</dbReference>
<keyword evidence="8" id="KW-1185">Reference proteome</keyword>
<comment type="caution">
    <text evidence="5">Lacks conserved residue(s) required for the propagation of feature annotation.</text>
</comment>
<evidence type="ECO:0000313" key="8">
    <source>
        <dbReference type="Proteomes" id="UP001597297"/>
    </source>
</evidence>
<evidence type="ECO:0000256" key="6">
    <source>
        <dbReference type="SAM" id="MobiDB-lite"/>
    </source>
</evidence>
<comment type="function">
    <text evidence="5">Part of the twin-arginine translocation (Tat) system that transports large folded proteins containing a characteristic twin-arginine motif in their signal peptide across membranes.</text>
</comment>
<feature type="transmembrane region" description="Helical" evidence="5">
    <location>
        <begin position="33"/>
        <end position="52"/>
    </location>
</feature>
<dbReference type="InterPro" id="IPR002033">
    <property type="entry name" value="TatC"/>
</dbReference>
<reference evidence="8" key="1">
    <citation type="journal article" date="2019" name="Int. J. Syst. Evol. Microbiol.">
        <title>The Global Catalogue of Microorganisms (GCM) 10K type strain sequencing project: providing services to taxonomists for standard genome sequencing and annotation.</title>
        <authorList>
            <consortium name="The Broad Institute Genomics Platform"/>
            <consortium name="The Broad Institute Genome Sequencing Center for Infectious Disease"/>
            <person name="Wu L."/>
            <person name="Ma J."/>
        </authorList>
    </citation>
    <scope>NUCLEOTIDE SEQUENCE [LARGE SCALE GENOMIC DNA]</scope>
    <source>
        <strain evidence="8">JCM 16545</strain>
    </source>
</reference>
<keyword evidence="5" id="KW-0653">Protein transport</keyword>
<gene>
    <name evidence="5 7" type="primary">tatC</name>
    <name evidence="7" type="ORF">ACFSQZ_04970</name>
</gene>
<feature type="compositionally biased region" description="Acidic residues" evidence="6">
    <location>
        <begin position="402"/>
        <end position="418"/>
    </location>
</feature>
<protein>
    <recommendedName>
        <fullName evidence="5">Sec-independent protein translocase protein TatC</fullName>
    </recommendedName>
</protein>
<evidence type="ECO:0000256" key="3">
    <source>
        <dbReference type="ARBA" id="ARBA00022989"/>
    </source>
</evidence>
<feature type="transmembrane region" description="Helical" evidence="5">
    <location>
        <begin position="274"/>
        <end position="299"/>
    </location>
</feature>
<evidence type="ECO:0000313" key="7">
    <source>
        <dbReference type="EMBL" id="MFD2275811.1"/>
    </source>
</evidence>
<comment type="subcellular location">
    <subcellularLocation>
        <location evidence="5">Cell membrane</location>
        <topology evidence="5">Multi-pass membrane protein</topology>
    </subcellularLocation>
    <subcellularLocation>
        <location evidence="1">Membrane</location>
        <topology evidence="1">Multi-pass membrane protein</topology>
    </subcellularLocation>
</comment>
<dbReference type="Proteomes" id="UP001597297">
    <property type="component" value="Unassembled WGS sequence"/>
</dbReference>
<organism evidence="7 8">
    <name type="scientific">Rubritalea spongiae</name>
    <dbReference type="NCBI Taxonomy" id="430797"/>
    <lineage>
        <taxon>Bacteria</taxon>
        <taxon>Pseudomonadati</taxon>
        <taxon>Verrucomicrobiota</taxon>
        <taxon>Verrucomicrobiia</taxon>
        <taxon>Verrucomicrobiales</taxon>
        <taxon>Rubritaleaceae</taxon>
        <taxon>Rubritalea</taxon>
    </lineage>
</organism>
<dbReference type="PANTHER" id="PTHR30371:SF0">
    <property type="entry name" value="SEC-INDEPENDENT PROTEIN TRANSLOCASE PROTEIN TATC, CHLOROPLASTIC-RELATED"/>
    <property type="match status" value="1"/>
</dbReference>
<feature type="region of interest" description="Disordered" evidence="6">
    <location>
        <begin position="512"/>
        <end position="532"/>
    </location>
</feature>
<keyword evidence="2 5" id="KW-0812">Transmembrane</keyword>
<keyword evidence="5" id="KW-0813">Transport</keyword>
<sequence length="532" mass="60425">MFLLTKAFKLRDKVNNDGHEKPFLEHLEDLRVMITRILITLMVSTLLCYFFKDTLMDVLRRPIEAVWEQNQQSKLPEKITPDTWELAKITSQHAASLSPDDRAAYFAQFDSPELAFYSQCAAYYRAARSIDGYDKQIQFINSLPDIEPKEKELTLSLLEDKDNLVNPDIGARDRAVHMRSLKPTETFMLSLKLAFFAGIIISFPFILIFILQFVLPGLKEQEKKALWPAMAIGFGLFLAGVFFCYFIVLPKALEFFYVYSGSMGVENEWRIGEYITFATQFTLIFGLAFELPVVVMTLVKLGILDYEVMSRTRSYAIVSIFIIAAIITPTGDALTLCMLAAPMTLLYEACIWFAYFTRKKELEEEAAERATHAPRIATAPGSLAALEAEENHLAEEVDEEYDYADDHPEDEDEGEEFDNGVIAGEAPPSALDTLRAPYDPHATSAIDHDLEEKHDGQCSEGYFDDDHFIEDHFDHEHFEEEESLDQGAAAEDLHLAEAVAKLEELRAKIKELEENALTEKNSDEKNDSDEHP</sequence>
<proteinExistence type="inferred from homology"/>
<comment type="similarity">
    <text evidence="5">Belongs to the TatC family.</text>
</comment>
<dbReference type="Pfam" id="PF00902">
    <property type="entry name" value="TatC"/>
    <property type="match status" value="1"/>
</dbReference>
<dbReference type="PANTHER" id="PTHR30371">
    <property type="entry name" value="SEC-INDEPENDENT PROTEIN TRANSLOCASE PROTEIN TATC"/>
    <property type="match status" value="1"/>
</dbReference>
<keyword evidence="5" id="KW-1003">Cell membrane</keyword>
<keyword evidence="3 5" id="KW-1133">Transmembrane helix</keyword>
<evidence type="ECO:0000256" key="5">
    <source>
        <dbReference type="HAMAP-Rule" id="MF_00902"/>
    </source>
</evidence>